<evidence type="ECO:0000259" key="4">
    <source>
        <dbReference type="PROSITE" id="PS01124"/>
    </source>
</evidence>
<dbReference type="InterPro" id="IPR009057">
    <property type="entry name" value="Homeodomain-like_sf"/>
</dbReference>
<evidence type="ECO:0000256" key="2">
    <source>
        <dbReference type="ARBA" id="ARBA00023125"/>
    </source>
</evidence>
<dbReference type="PANTHER" id="PTHR43280:SF30">
    <property type="entry name" value="MMSAB OPERON REGULATORY PROTEIN"/>
    <property type="match status" value="1"/>
</dbReference>
<reference evidence="5" key="2">
    <citation type="submission" date="2021-04" db="EMBL/GenBank/DDBJ databases">
        <authorList>
            <person name="Gilroy R."/>
        </authorList>
    </citation>
    <scope>NUCLEOTIDE SEQUENCE</scope>
    <source>
        <strain evidence="5">ChiGjej6B6-1540</strain>
    </source>
</reference>
<sequence>MVQGRFSVFPHENFVDLFLVQYGWEQCIPLHSYGPHIRNNYLFHYVISGRGWLEVRQNDGTVKKYQIHGGQGFLICPNQVTTYCADEIDPWTYTWVEFGGVQAQYRLTLAGLGEDQPIYTPIQPDMANKVKDELLYIANHAQDTSLSLMAHFYLFLDALINSSASKQRVRGLSQQGFYIREAIHFIDQYYRNDIRIEQVAGFCGLNRTYFSRLFKEVMGQTPQEYLARYRINKAMELMRNTDMSIGEISAMVGYHNQLYFSKVFRKIQGIPPRVWRQEDMLKLEKNREEAGRGDGQRPGN</sequence>
<evidence type="ECO:0000256" key="3">
    <source>
        <dbReference type="ARBA" id="ARBA00023163"/>
    </source>
</evidence>
<dbReference type="Gene3D" id="1.10.10.60">
    <property type="entry name" value="Homeodomain-like"/>
    <property type="match status" value="2"/>
</dbReference>
<dbReference type="InterPro" id="IPR018062">
    <property type="entry name" value="HTH_AraC-typ_CS"/>
</dbReference>
<evidence type="ECO:0000313" key="6">
    <source>
        <dbReference type="Proteomes" id="UP000824192"/>
    </source>
</evidence>
<dbReference type="GO" id="GO:0003700">
    <property type="term" value="F:DNA-binding transcription factor activity"/>
    <property type="evidence" value="ECO:0007669"/>
    <property type="project" value="InterPro"/>
</dbReference>
<dbReference type="InterPro" id="IPR037923">
    <property type="entry name" value="HTH-like"/>
</dbReference>
<organism evidence="5 6">
    <name type="scientific">Candidatus Flavonifractor merdipullorum</name>
    <dbReference type="NCBI Taxonomy" id="2838590"/>
    <lineage>
        <taxon>Bacteria</taxon>
        <taxon>Bacillati</taxon>
        <taxon>Bacillota</taxon>
        <taxon>Clostridia</taxon>
        <taxon>Eubacteriales</taxon>
        <taxon>Oscillospiraceae</taxon>
        <taxon>Flavonifractor</taxon>
    </lineage>
</organism>
<dbReference type="PANTHER" id="PTHR43280">
    <property type="entry name" value="ARAC-FAMILY TRANSCRIPTIONAL REGULATOR"/>
    <property type="match status" value="1"/>
</dbReference>
<keyword evidence="3" id="KW-0804">Transcription</keyword>
<gene>
    <name evidence="5" type="ORF">H9868_04540</name>
</gene>
<dbReference type="PROSITE" id="PS01124">
    <property type="entry name" value="HTH_ARAC_FAMILY_2"/>
    <property type="match status" value="1"/>
</dbReference>
<dbReference type="CDD" id="cd06986">
    <property type="entry name" value="cupin_MmsR-like_N"/>
    <property type="match status" value="1"/>
</dbReference>
<proteinExistence type="predicted"/>
<dbReference type="SMART" id="SM00342">
    <property type="entry name" value="HTH_ARAC"/>
    <property type="match status" value="1"/>
</dbReference>
<dbReference type="SUPFAM" id="SSF46689">
    <property type="entry name" value="Homeodomain-like"/>
    <property type="match status" value="2"/>
</dbReference>
<comment type="caution">
    <text evidence="5">The sequence shown here is derived from an EMBL/GenBank/DDBJ whole genome shotgun (WGS) entry which is preliminary data.</text>
</comment>
<dbReference type="GO" id="GO:0043565">
    <property type="term" value="F:sequence-specific DNA binding"/>
    <property type="evidence" value="ECO:0007669"/>
    <property type="project" value="InterPro"/>
</dbReference>
<evidence type="ECO:0000256" key="1">
    <source>
        <dbReference type="ARBA" id="ARBA00023015"/>
    </source>
</evidence>
<dbReference type="EMBL" id="DXGA01000099">
    <property type="protein sequence ID" value="HIW93792.1"/>
    <property type="molecule type" value="Genomic_DNA"/>
</dbReference>
<dbReference type="SUPFAM" id="SSF51215">
    <property type="entry name" value="Regulatory protein AraC"/>
    <property type="match status" value="1"/>
</dbReference>
<dbReference type="Pfam" id="PF12833">
    <property type="entry name" value="HTH_18"/>
    <property type="match status" value="1"/>
</dbReference>
<dbReference type="Proteomes" id="UP000824192">
    <property type="component" value="Unassembled WGS sequence"/>
</dbReference>
<name>A0A9D1UN20_9FIRM</name>
<dbReference type="AlphaFoldDB" id="A0A9D1UN20"/>
<keyword evidence="2" id="KW-0238">DNA-binding</keyword>
<keyword evidence="1" id="KW-0805">Transcription regulation</keyword>
<dbReference type="InterPro" id="IPR018060">
    <property type="entry name" value="HTH_AraC"/>
</dbReference>
<dbReference type="InterPro" id="IPR003313">
    <property type="entry name" value="AraC-bd"/>
</dbReference>
<feature type="domain" description="HTH araC/xylS-type" evidence="4">
    <location>
        <begin position="180"/>
        <end position="278"/>
    </location>
</feature>
<reference evidence="5" key="1">
    <citation type="journal article" date="2021" name="PeerJ">
        <title>Extensive microbial diversity within the chicken gut microbiome revealed by metagenomics and culture.</title>
        <authorList>
            <person name="Gilroy R."/>
            <person name="Ravi A."/>
            <person name="Getino M."/>
            <person name="Pursley I."/>
            <person name="Horton D.L."/>
            <person name="Alikhan N.F."/>
            <person name="Baker D."/>
            <person name="Gharbi K."/>
            <person name="Hall N."/>
            <person name="Watson M."/>
            <person name="Adriaenssens E.M."/>
            <person name="Foster-Nyarko E."/>
            <person name="Jarju S."/>
            <person name="Secka A."/>
            <person name="Antonio M."/>
            <person name="Oren A."/>
            <person name="Chaudhuri R.R."/>
            <person name="La Ragione R."/>
            <person name="Hildebrand F."/>
            <person name="Pallen M.J."/>
        </authorList>
    </citation>
    <scope>NUCLEOTIDE SEQUENCE</scope>
    <source>
        <strain evidence="5">ChiGjej6B6-1540</strain>
    </source>
</reference>
<accession>A0A9D1UN20</accession>
<protein>
    <submittedName>
        <fullName evidence="5">AraC family transcriptional regulator</fullName>
    </submittedName>
</protein>
<dbReference type="PROSITE" id="PS00041">
    <property type="entry name" value="HTH_ARAC_FAMILY_1"/>
    <property type="match status" value="1"/>
</dbReference>
<evidence type="ECO:0000313" key="5">
    <source>
        <dbReference type="EMBL" id="HIW93792.1"/>
    </source>
</evidence>
<dbReference type="Pfam" id="PF02311">
    <property type="entry name" value="AraC_binding"/>
    <property type="match status" value="1"/>
</dbReference>